<proteinExistence type="predicted"/>
<dbReference type="Proteomes" id="UP000697107">
    <property type="component" value="Unassembled WGS sequence"/>
</dbReference>
<dbReference type="InterPro" id="IPR021109">
    <property type="entry name" value="Peptidase_aspartic_dom_sf"/>
</dbReference>
<dbReference type="EMBL" id="RCMV01001294">
    <property type="protein sequence ID" value="KAG3209304.1"/>
    <property type="molecule type" value="Genomic_DNA"/>
</dbReference>
<evidence type="ECO:0000313" key="5">
    <source>
        <dbReference type="EMBL" id="KAG2963884.1"/>
    </source>
</evidence>
<name>A0A8T1HAA9_9STRA</name>
<evidence type="ECO:0008006" key="8">
    <source>
        <dbReference type="Google" id="ProtNLM"/>
    </source>
</evidence>
<dbReference type="Proteomes" id="UP000736787">
    <property type="component" value="Unassembled WGS sequence"/>
</dbReference>
<dbReference type="VEuPathDB" id="FungiDB:PC110_g18879"/>
<dbReference type="Proteomes" id="UP000760860">
    <property type="component" value="Unassembled WGS sequence"/>
</dbReference>
<evidence type="ECO:0000313" key="7">
    <source>
        <dbReference type="Proteomes" id="UP000760860"/>
    </source>
</evidence>
<evidence type="ECO:0000313" key="6">
    <source>
        <dbReference type="EMBL" id="KAG3209304.1"/>
    </source>
</evidence>
<dbReference type="Proteomes" id="UP000774804">
    <property type="component" value="Unassembled WGS sequence"/>
</dbReference>
<dbReference type="EMBL" id="RCMG01001124">
    <property type="protein sequence ID" value="KAG2835682.1"/>
    <property type="molecule type" value="Genomic_DNA"/>
</dbReference>
<comment type="caution">
    <text evidence="6">The sequence shown here is derived from an EMBL/GenBank/DDBJ whole genome shotgun (WGS) entry which is preliminary data.</text>
</comment>
<dbReference type="Gene3D" id="2.40.70.10">
    <property type="entry name" value="Acid Proteases"/>
    <property type="match status" value="1"/>
</dbReference>
<evidence type="ECO:0000256" key="1">
    <source>
        <dbReference type="SAM" id="MobiDB-lite"/>
    </source>
</evidence>
<dbReference type="EMBL" id="RCML01001277">
    <property type="protein sequence ID" value="KAG2963884.1"/>
    <property type="molecule type" value="Genomic_DNA"/>
</dbReference>
<protein>
    <recommendedName>
        <fullName evidence="8">Aspartic peptidase domain</fullName>
    </recommendedName>
</protein>
<dbReference type="EMBL" id="RCMI01001203">
    <property type="protein sequence ID" value="KAG2888648.1"/>
    <property type="molecule type" value="Genomic_DNA"/>
</dbReference>
<dbReference type="Pfam" id="PF08284">
    <property type="entry name" value="RVP_2"/>
    <property type="match status" value="1"/>
</dbReference>
<evidence type="ECO:0000313" key="3">
    <source>
        <dbReference type="EMBL" id="KAG2888648.1"/>
    </source>
</evidence>
<feature type="region of interest" description="Disordered" evidence="1">
    <location>
        <begin position="1"/>
        <end position="22"/>
    </location>
</feature>
<dbReference type="CDD" id="cd00303">
    <property type="entry name" value="retropepsin_like"/>
    <property type="match status" value="1"/>
</dbReference>
<dbReference type="Proteomes" id="UP000735874">
    <property type="component" value="Unassembled WGS sequence"/>
</dbReference>
<evidence type="ECO:0000313" key="2">
    <source>
        <dbReference type="EMBL" id="KAG2835682.1"/>
    </source>
</evidence>
<feature type="region of interest" description="Disordered" evidence="1">
    <location>
        <begin position="43"/>
        <end position="71"/>
    </location>
</feature>
<organism evidence="6 7">
    <name type="scientific">Phytophthora cactorum</name>
    <dbReference type="NCBI Taxonomy" id="29920"/>
    <lineage>
        <taxon>Eukaryota</taxon>
        <taxon>Sar</taxon>
        <taxon>Stramenopiles</taxon>
        <taxon>Oomycota</taxon>
        <taxon>Peronosporomycetes</taxon>
        <taxon>Peronosporales</taxon>
        <taxon>Peronosporaceae</taxon>
        <taxon>Phytophthora</taxon>
    </lineage>
</organism>
<sequence>MLHVREYPQSAGELPSAQPTQGSAEPSLWLVAVKWRLPLGAGRPTEEELSSVGPPGGRGQQDPAPKRAGLSYEKGVCKPGLQVVQAIVKGFEKPWRVLIDSGSSGNYARRSTLEESQQHAEALEVQTRDTISVRLATGTLVTVSKVSVDLGVKFLDFDTVERCLVLDLDSRYDLILGMAWLERHEPWINWRSKTLGATHFAPSGALVSHEPTSARKQKRFWRGHEAESALVLDIGMSELVSNEVAIVHERGPQDVCGAARYPRSGAGLVSDLPLRAPASRRGVARNPPSGVS</sequence>
<gene>
    <name evidence="2" type="ORF">PC113_g20175</name>
    <name evidence="3" type="ORF">PC115_g19983</name>
    <name evidence="4" type="ORF">PC117_g21732</name>
    <name evidence="5" type="ORF">PC118_g20647</name>
    <name evidence="6" type="ORF">PC129_g19682</name>
</gene>
<accession>A0A8T1HAA9</accession>
<evidence type="ECO:0000313" key="4">
    <source>
        <dbReference type="EMBL" id="KAG2901475.1"/>
    </source>
</evidence>
<dbReference type="EMBL" id="RCMK01001123">
    <property type="protein sequence ID" value="KAG2901475.1"/>
    <property type="molecule type" value="Genomic_DNA"/>
</dbReference>
<dbReference type="AlphaFoldDB" id="A0A8T1HAA9"/>
<reference evidence="6" key="1">
    <citation type="submission" date="2018-05" db="EMBL/GenBank/DDBJ databases">
        <title>Effector identification in a new, highly contiguous assembly of the strawberry crown rot pathogen Phytophthora cactorum.</title>
        <authorList>
            <person name="Armitage A.D."/>
            <person name="Nellist C.F."/>
            <person name="Bates H."/>
            <person name="Vickerstaff R.J."/>
            <person name="Harrison R.J."/>
        </authorList>
    </citation>
    <scope>NUCLEOTIDE SEQUENCE</scope>
    <source>
        <strain evidence="2">15-7</strain>
        <strain evidence="3">4032</strain>
        <strain evidence="4">4040</strain>
        <strain evidence="5">P415</strain>
        <strain evidence="6">P421</strain>
    </source>
</reference>